<name>A0A812MYZ9_9DINO</name>
<comment type="caution">
    <text evidence="1">The sequence shown here is derived from an EMBL/GenBank/DDBJ whole genome shotgun (WGS) entry which is preliminary data.</text>
</comment>
<organism evidence="1 2">
    <name type="scientific">Symbiodinium necroappetens</name>
    <dbReference type="NCBI Taxonomy" id="1628268"/>
    <lineage>
        <taxon>Eukaryota</taxon>
        <taxon>Sar</taxon>
        <taxon>Alveolata</taxon>
        <taxon>Dinophyceae</taxon>
        <taxon>Suessiales</taxon>
        <taxon>Symbiodiniaceae</taxon>
        <taxon>Symbiodinium</taxon>
    </lineage>
</organism>
<dbReference type="AlphaFoldDB" id="A0A812MYZ9"/>
<sequence>MKPMHWSHEFDSKLKGDGGGPWPTSEHGLVQFRWALLWHLNSDRRLQANGDVQDVFVPVDVFGQSIHDVLGSLGIYPEVDEIHIPPREPFSAYLNNDKRAKVSLDINPWSRRHMSHGYSFDYFGKFAIHLQLRRQCDCDRRIFETKTNWLKSVVYDFLKDCGPML</sequence>
<dbReference type="Proteomes" id="UP000601435">
    <property type="component" value="Unassembled WGS sequence"/>
</dbReference>
<protein>
    <submittedName>
        <fullName evidence="1">Uncharacterized protein</fullName>
    </submittedName>
</protein>
<evidence type="ECO:0000313" key="1">
    <source>
        <dbReference type="EMBL" id="CAE7290067.1"/>
    </source>
</evidence>
<accession>A0A812MYZ9</accession>
<proteinExistence type="predicted"/>
<evidence type="ECO:0000313" key="2">
    <source>
        <dbReference type="Proteomes" id="UP000601435"/>
    </source>
</evidence>
<gene>
    <name evidence="1" type="ORF">SNEC2469_LOCUS7106</name>
</gene>
<keyword evidence="2" id="KW-1185">Reference proteome</keyword>
<reference evidence="1" key="1">
    <citation type="submission" date="2021-02" db="EMBL/GenBank/DDBJ databases">
        <authorList>
            <person name="Dougan E. K."/>
            <person name="Rhodes N."/>
            <person name="Thang M."/>
            <person name="Chan C."/>
        </authorList>
    </citation>
    <scope>NUCLEOTIDE SEQUENCE</scope>
</reference>
<dbReference type="EMBL" id="CAJNJA010012172">
    <property type="protein sequence ID" value="CAE7290067.1"/>
    <property type="molecule type" value="Genomic_DNA"/>
</dbReference>